<dbReference type="OrthoDB" id="10264738at2759"/>
<name>A0A6J1D140_MOMCH</name>
<keyword evidence="4" id="KW-0067">ATP-binding</keyword>
<dbReference type="GeneID" id="111016636"/>
<dbReference type="PANTHER" id="PTHR44329">
    <property type="entry name" value="SERINE/THREONINE-PROTEIN KINASE TNNI3K-RELATED"/>
    <property type="match status" value="1"/>
</dbReference>
<dbReference type="InterPro" id="IPR011009">
    <property type="entry name" value="Kinase-like_dom_sf"/>
</dbReference>
<dbReference type="SMART" id="SM00220">
    <property type="entry name" value="S_TKc"/>
    <property type="match status" value="1"/>
</dbReference>
<dbReference type="Proteomes" id="UP000504603">
    <property type="component" value="Unplaced"/>
</dbReference>
<sequence>MDMGLQIADPNTCVRGCCSSKSIPLHLQSSAFTLLSPIARGAESTVYEGRLDGKKVAVKKPILSTSEDLDKFHKELQLLCELDHPSIVKLVAANAKPPSYMFFFEFYESPNLAEKLHAEEWNPSINQVLMITLELAKALQYLHNLGIVHRDVKPANVLLDKDLHPYLADFGLAVHRKYLKGISAENWKSSGKPTGGFYKKSMVGTLIYMAPEILKKEIHSELSDVYSFGILINELLTGVVPYTDLRTEAQAHTVLEMNYTEQLLTAAIVSGGLRPALPGLESGTPSRFLSLIRRCWDANPKNRPSFSDIVMDLESIWEDNKGLESVTPVHPDLCGRLCDTNKNGYAYREDINWSNQGEHFSRQASDANRCAVNVWPDSSTADLAYHPILSCGSFSTCGRRETMEDSHFLLPHMCNEEDIHVFGIFDGHRGAAAAEFSARAIPGFLRNSCSTSSPADALVETFVKTDIEFRKELDFFRQSKKVKQKDWHPGCTAVVALIVRDRLFVANAGDCRTILCRAGNPIVLSKDHVASCLEERERVISAGGQVTWLVDTWRVGPAALQVTRSIGDDDLKPAVTAEPEITETVLSSQDDYLVMASDGLWDVLSNSEVVSIIRDTVKEPGMCSKRLATEAAARGSNDNITVIVVFLHPVSTVERIY</sequence>
<organism evidence="7 8">
    <name type="scientific">Momordica charantia</name>
    <name type="common">Bitter gourd</name>
    <name type="synonym">Balsam pear</name>
    <dbReference type="NCBI Taxonomy" id="3673"/>
    <lineage>
        <taxon>Eukaryota</taxon>
        <taxon>Viridiplantae</taxon>
        <taxon>Streptophyta</taxon>
        <taxon>Embryophyta</taxon>
        <taxon>Tracheophyta</taxon>
        <taxon>Spermatophyta</taxon>
        <taxon>Magnoliopsida</taxon>
        <taxon>eudicotyledons</taxon>
        <taxon>Gunneridae</taxon>
        <taxon>Pentapetalae</taxon>
        <taxon>rosids</taxon>
        <taxon>fabids</taxon>
        <taxon>Cucurbitales</taxon>
        <taxon>Cucurbitaceae</taxon>
        <taxon>Momordiceae</taxon>
        <taxon>Momordica</taxon>
    </lineage>
</organism>
<feature type="domain" description="PPM-type phosphatase" evidence="6">
    <location>
        <begin position="390"/>
        <end position="647"/>
    </location>
</feature>
<evidence type="ECO:0000256" key="3">
    <source>
        <dbReference type="ARBA" id="ARBA00022777"/>
    </source>
</evidence>
<evidence type="ECO:0000256" key="1">
    <source>
        <dbReference type="ARBA" id="ARBA00022679"/>
    </source>
</evidence>
<dbReference type="PROSITE" id="PS50011">
    <property type="entry name" value="PROTEIN_KINASE_DOM"/>
    <property type="match status" value="1"/>
</dbReference>
<dbReference type="Gene3D" id="3.60.40.10">
    <property type="entry name" value="PPM-type phosphatase domain"/>
    <property type="match status" value="1"/>
</dbReference>
<dbReference type="AlphaFoldDB" id="A0A6J1D140"/>
<evidence type="ECO:0000259" key="6">
    <source>
        <dbReference type="PROSITE" id="PS51746"/>
    </source>
</evidence>
<protein>
    <submittedName>
        <fullName evidence="8">Protein kinase and PP2C-like domain-containing protein isoform X1</fullName>
    </submittedName>
</protein>
<dbReference type="Gene3D" id="1.10.510.10">
    <property type="entry name" value="Transferase(Phosphotransferase) domain 1"/>
    <property type="match status" value="1"/>
</dbReference>
<dbReference type="SMART" id="SM00332">
    <property type="entry name" value="PP2Cc"/>
    <property type="match status" value="1"/>
</dbReference>
<evidence type="ECO:0000313" key="7">
    <source>
        <dbReference type="Proteomes" id="UP000504603"/>
    </source>
</evidence>
<keyword evidence="7" id="KW-1185">Reference proteome</keyword>
<dbReference type="Pfam" id="PF00481">
    <property type="entry name" value="PP2C"/>
    <property type="match status" value="1"/>
</dbReference>
<keyword evidence="1" id="KW-0808">Transferase</keyword>
<dbReference type="PANTHER" id="PTHR44329:SF288">
    <property type="entry name" value="MITOGEN-ACTIVATED PROTEIN KINASE KINASE KINASE 20"/>
    <property type="match status" value="1"/>
</dbReference>
<dbReference type="KEGG" id="mcha:111016636"/>
<dbReference type="InterPro" id="IPR051681">
    <property type="entry name" value="Ser/Thr_Kinases-Pseudokinases"/>
</dbReference>
<dbReference type="PROSITE" id="PS51746">
    <property type="entry name" value="PPM_2"/>
    <property type="match status" value="1"/>
</dbReference>
<feature type="domain" description="Protein kinase" evidence="5">
    <location>
        <begin position="32"/>
        <end position="333"/>
    </location>
</feature>
<evidence type="ECO:0000313" key="8">
    <source>
        <dbReference type="RefSeq" id="XP_022147785.1"/>
    </source>
</evidence>
<dbReference type="GO" id="GO:0004674">
    <property type="term" value="F:protein serine/threonine kinase activity"/>
    <property type="evidence" value="ECO:0007669"/>
    <property type="project" value="TreeGrafter"/>
</dbReference>
<accession>A0A6J1D140</accession>
<reference evidence="8" key="1">
    <citation type="submission" date="2025-08" db="UniProtKB">
        <authorList>
            <consortium name="RefSeq"/>
        </authorList>
    </citation>
    <scope>IDENTIFICATION</scope>
    <source>
        <strain evidence="8">OHB3-1</strain>
    </source>
</reference>
<dbReference type="PROSITE" id="PS00108">
    <property type="entry name" value="PROTEIN_KINASE_ST"/>
    <property type="match status" value="1"/>
</dbReference>
<evidence type="ECO:0000256" key="2">
    <source>
        <dbReference type="ARBA" id="ARBA00022741"/>
    </source>
</evidence>
<dbReference type="SMART" id="SM00331">
    <property type="entry name" value="PP2C_SIG"/>
    <property type="match status" value="1"/>
</dbReference>
<dbReference type="SUPFAM" id="SSF56112">
    <property type="entry name" value="Protein kinase-like (PK-like)"/>
    <property type="match status" value="1"/>
</dbReference>
<keyword evidence="2" id="KW-0547">Nucleotide-binding</keyword>
<dbReference type="GO" id="GO:0005524">
    <property type="term" value="F:ATP binding"/>
    <property type="evidence" value="ECO:0007669"/>
    <property type="project" value="UniProtKB-KW"/>
</dbReference>
<dbReference type="InterPro" id="IPR008271">
    <property type="entry name" value="Ser/Thr_kinase_AS"/>
</dbReference>
<proteinExistence type="predicted"/>
<gene>
    <name evidence="8" type="primary">LOC111016636</name>
</gene>
<dbReference type="InterPro" id="IPR001932">
    <property type="entry name" value="PPM-type_phosphatase-like_dom"/>
</dbReference>
<dbReference type="SUPFAM" id="SSF81606">
    <property type="entry name" value="PP2C-like"/>
    <property type="match status" value="1"/>
</dbReference>
<evidence type="ECO:0000259" key="5">
    <source>
        <dbReference type="PROSITE" id="PS50011"/>
    </source>
</evidence>
<dbReference type="CDD" id="cd00143">
    <property type="entry name" value="PP2Cc"/>
    <property type="match status" value="1"/>
</dbReference>
<dbReference type="RefSeq" id="XP_022147785.1">
    <property type="nucleotide sequence ID" value="XM_022292093.1"/>
</dbReference>
<dbReference type="FunFam" id="3.60.40.10:FF:000035">
    <property type="entry name" value="Leucine rich repeat protein phosphatase 2c domain containing protein"/>
    <property type="match status" value="1"/>
</dbReference>
<dbReference type="InterPro" id="IPR036457">
    <property type="entry name" value="PPM-type-like_dom_sf"/>
</dbReference>
<keyword evidence="3" id="KW-0418">Kinase</keyword>
<dbReference type="Pfam" id="PF00069">
    <property type="entry name" value="Pkinase"/>
    <property type="match status" value="1"/>
</dbReference>
<dbReference type="InterPro" id="IPR000719">
    <property type="entry name" value="Prot_kinase_dom"/>
</dbReference>
<evidence type="ECO:0000256" key="4">
    <source>
        <dbReference type="ARBA" id="ARBA00022840"/>
    </source>
</evidence>